<feature type="compositionally biased region" description="Basic and acidic residues" evidence="2">
    <location>
        <begin position="144"/>
        <end position="156"/>
    </location>
</feature>
<name>A0A8B8K953_ABRPR</name>
<dbReference type="Gene3D" id="3.30.40.10">
    <property type="entry name" value="Zinc/RING finger domain, C3HC4 (zinc finger)"/>
    <property type="match status" value="1"/>
</dbReference>
<keyword evidence="1" id="KW-0862">Zinc</keyword>
<feature type="compositionally biased region" description="Low complexity" evidence="2">
    <location>
        <begin position="106"/>
        <end position="118"/>
    </location>
</feature>
<evidence type="ECO:0000256" key="2">
    <source>
        <dbReference type="SAM" id="MobiDB-lite"/>
    </source>
</evidence>
<dbReference type="Proteomes" id="UP000694853">
    <property type="component" value="Unplaced"/>
</dbReference>
<dbReference type="GO" id="GO:0008270">
    <property type="term" value="F:zinc ion binding"/>
    <property type="evidence" value="ECO:0007669"/>
    <property type="project" value="UniProtKB-KW"/>
</dbReference>
<feature type="compositionally biased region" description="Low complexity" evidence="2">
    <location>
        <begin position="62"/>
        <end position="75"/>
    </location>
</feature>
<evidence type="ECO:0000259" key="3">
    <source>
        <dbReference type="PROSITE" id="PS50089"/>
    </source>
</evidence>
<feature type="compositionally biased region" description="Polar residues" evidence="2">
    <location>
        <begin position="88"/>
        <end position="105"/>
    </location>
</feature>
<evidence type="ECO:0000256" key="1">
    <source>
        <dbReference type="PROSITE-ProRule" id="PRU00175"/>
    </source>
</evidence>
<feature type="region of interest" description="Disordered" evidence="2">
    <location>
        <begin position="1"/>
        <end position="162"/>
    </location>
</feature>
<dbReference type="RefSeq" id="XP_027339683.1">
    <property type="nucleotide sequence ID" value="XM_027483882.1"/>
</dbReference>
<reference evidence="4" key="1">
    <citation type="journal article" date="2019" name="Toxins">
        <title>Detection of Abrin-Like and Prepropulchellin-Like Toxin Genes and Transcripts Using Whole Genome Sequencing and Full-Length Transcript Sequencing of Abrus precatorius.</title>
        <authorList>
            <person name="Hovde B.T."/>
            <person name="Daligault H.E."/>
            <person name="Hanschen E.R."/>
            <person name="Kunde Y.A."/>
            <person name="Johnson M.B."/>
            <person name="Starkenburg S.R."/>
            <person name="Johnson S.L."/>
        </authorList>
    </citation>
    <scope>NUCLEOTIDE SEQUENCE [LARGE SCALE GENOMIC DNA]</scope>
</reference>
<dbReference type="PANTHER" id="PTHR31150:SF32">
    <property type="entry name" value="RING_U-BOX SUPERFAMILY PROTEIN"/>
    <property type="match status" value="1"/>
</dbReference>
<gene>
    <name evidence="5" type="primary">LOC113853306</name>
</gene>
<evidence type="ECO:0000313" key="4">
    <source>
        <dbReference type="Proteomes" id="UP000694853"/>
    </source>
</evidence>
<dbReference type="SUPFAM" id="SSF57850">
    <property type="entry name" value="RING/U-box"/>
    <property type="match status" value="1"/>
</dbReference>
<dbReference type="SMART" id="SM00184">
    <property type="entry name" value="RING"/>
    <property type="match status" value="1"/>
</dbReference>
<sequence>MASAPSFHRNKEAKLLAQNERPNAYSLRSRTKTKRNNQSVDRPSQVSRHENNSVAKKSEVHAASTSRTGRASTSTDNHRNKSNDCKTKSTITTKAKVSSCSTSKDQNTQNNNSSGTQGKQDLKNQQAAKSKASSNCRTNQNSKNGEHKIKSPETNKRVGNWSEKTIPSQNQAKISKKEHMVYCISLKGFEKTSERWNCELCGKDISYSPNEEDEMHEENELQYYFSLHKGEEEQGGNSLLPETCVLPCSHVFHSTCLYSPHLTDSDTTDPPCPLCVTLS</sequence>
<keyword evidence="1" id="KW-0479">Metal-binding</keyword>
<dbReference type="InterPro" id="IPR001841">
    <property type="entry name" value="Znf_RING"/>
</dbReference>
<proteinExistence type="predicted"/>
<dbReference type="GeneID" id="113853306"/>
<organism evidence="4 5">
    <name type="scientific">Abrus precatorius</name>
    <name type="common">Indian licorice</name>
    <name type="synonym">Glycine abrus</name>
    <dbReference type="NCBI Taxonomy" id="3816"/>
    <lineage>
        <taxon>Eukaryota</taxon>
        <taxon>Viridiplantae</taxon>
        <taxon>Streptophyta</taxon>
        <taxon>Embryophyta</taxon>
        <taxon>Tracheophyta</taxon>
        <taxon>Spermatophyta</taxon>
        <taxon>Magnoliopsida</taxon>
        <taxon>eudicotyledons</taxon>
        <taxon>Gunneridae</taxon>
        <taxon>Pentapetalae</taxon>
        <taxon>rosids</taxon>
        <taxon>fabids</taxon>
        <taxon>Fabales</taxon>
        <taxon>Fabaceae</taxon>
        <taxon>Papilionoideae</taxon>
        <taxon>50 kb inversion clade</taxon>
        <taxon>NPAAA clade</taxon>
        <taxon>indigoferoid/millettioid clade</taxon>
        <taxon>Abreae</taxon>
        <taxon>Abrus</taxon>
    </lineage>
</organism>
<dbReference type="InterPro" id="IPR013083">
    <property type="entry name" value="Znf_RING/FYVE/PHD"/>
</dbReference>
<dbReference type="AlphaFoldDB" id="A0A8B8K953"/>
<accession>A0A8B8K953</accession>
<dbReference type="KEGG" id="aprc:113853306"/>
<dbReference type="PROSITE" id="PS50089">
    <property type="entry name" value="ZF_RING_2"/>
    <property type="match status" value="1"/>
</dbReference>
<feature type="compositionally biased region" description="Basic and acidic residues" evidence="2">
    <location>
        <begin position="47"/>
        <end position="60"/>
    </location>
</feature>
<reference evidence="5" key="2">
    <citation type="submission" date="2025-08" db="UniProtKB">
        <authorList>
            <consortium name="RefSeq"/>
        </authorList>
    </citation>
    <scope>IDENTIFICATION</scope>
    <source>
        <tissue evidence="5">Young leaves</tissue>
    </source>
</reference>
<protein>
    <recommendedName>
        <fullName evidence="3">RING-type domain-containing protein</fullName>
    </recommendedName>
</protein>
<dbReference type="PANTHER" id="PTHR31150">
    <property type="entry name" value="EXPRESSED PROTEIN"/>
    <property type="match status" value="1"/>
</dbReference>
<keyword evidence="4" id="KW-1185">Reference proteome</keyword>
<feature type="compositionally biased region" description="Polar residues" evidence="2">
    <location>
        <begin position="123"/>
        <end position="143"/>
    </location>
</feature>
<feature type="compositionally biased region" description="Polar residues" evidence="2">
    <location>
        <begin position="36"/>
        <end position="46"/>
    </location>
</feature>
<keyword evidence="1" id="KW-0863">Zinc-finger</keyword>
<feature type="compositionally biased region" description="Basic and acidic residues" evidence="2">
    <location>
        <begin position="76"/>
        <end position="87"/>
    </location>
</feature>
<feature type="domain" description="RING-type" evidence="3">
    <location>
        <begin position="198"/>
        <end position="275"/>
    </location>
</feature>
<evidence type="ECO:0000313" key="5">
    <source>
        <dbReference type="RefSeq" id="XP_027339683.1"/>
    </source>
</evidence>
<dbReference type="OrthoDB" id="1887047at2759"/>